<feature type="domain" description="CusB-like three alpha-helical bundle" evidence="6">
    <location>
        <begin position="162"/>
        <end position="211"/>
    </location>
</feature>
<evidence type="ECO:0000259" key="4">
    <source>
        <dbReference type="Pfam" id="PF11827"/>
    </source>
</evidence>
<comment type="similarity">
    <text evidence="1">Belongs to the membrane fusion protein (MFP) (TC 8.A.1) family.</text>
</comment>
<evidence type="ECO:0000256" key="2">
    <source>
        <dbReference type="ARBA" id="ARBA00022448"/>
    </source>
</evidence>
<feature type="domain" description="CusB-like beta-barrel" evidence="7">
    <location>
        <begin position="249"/>
        <end position="325"/>
    </location>
</feature>
<feature type="domain" description="CzcB-like C-terminal circularly permuted SH3-like" evidence="8">
    <location>
        <begin position="334"/>
        <end position="397"/>
    </location>
</feature>
<dbReference type="Pfam" id="PF11827">
    <property type="entry name" value="DUF3347"/>
    <property type="match status" value="1"/>
</dbReference>
<dbReference type="InterPro" id="IPR006143">
    <property type="entry name" value="RND_pump_MFP"/>
</dbReference>
<dbReference type="PANTHER" id="PTHR30097:SF15">
    <property type="entry name" value="CATION EFFLUX SYSTEM PROTEIN CUSB"/>
    <property type="match status" value="1"/>
</dbReference>
<evidence type="ECO:0000259" key="5">
    <source>
        <dbReference type="Pfam" id="PF19335"/>
    </source>
</evidence>
<dbReference type="InterPro" id="IPR051909">
    <property type="entry name" value="MFP_Cation_Efflux"/>
</dbReference>
<dbReference type="InterPro" id="IPR058791">
    <property type="entry name" value="3HB_CusB"/>
</dbReference>
<dbReference type="RefSeq" id="WP_317491750.1">
    <property type="nucleotide sequence ID" value="NZ_CP136051.1"/>
</dbReference>
<dbReference type="NCBIfam" id="TIGR01730">
    <property type="entry name" value="RND_mfp"/>
    <property type="match status" value="1"/>
</dbReference>
<evidence type="ECO:0000259" key="6">
    <source>
        <dbReference type="Pfam" id="PF25869"/>
    </source>
</evidence>
<evidence type="ECO:0000313" key="10">
    <source>
        <dbReference type="Proteomes" id="UP001302349"/>
    </source>
</evidence>
<dbReference type="Pfam" id="PF25975">
    <property type="entry name" value="CzcB_C"/>
    <property type="match status" value="1"/>
</dbReference>
<organism evidence="9 10">
    <name type="scientific">Imperialibacter roseus</name>
    <dbReference type="NCBI Taxonomy" id="1324217"/>
    <lineage>
        <taxon>Bacteria</taxon>
        <taxon>Pseudomonadati</taxon>
        <taxon>Bacteroidota</taxon>
        <taxon>Cytophagia</taxon>
        <taxon>Cytophagales</taxon>
        <taxon>Flammeovirgaceae</taxon>
        <taxon>Imperialibacter</taxon>
    </lineage>
</organism>
<keyword evidence="10" id="KW-1185">Reference proteome</keyword>
<dbReference type="InterPro" id="IPR058649">
    <property type="entry name" value="CzcB_C"/>
</dbReference>
<dbReference type="Gene3D" id="2.40.30.170">
    <property type="match status" value="1"/>
</dbReference>
<dbReference type="Pfam" id="PF25954">
    <property type="entry name" value="Beta-barrel_RND_2"/>
    <property type="match status" value="1"/>
</dbReference>
<keyword evidence="2" id="KW-0813">Transport</keyword>
<feature type="transmembrane region" description="Helical" evidence="3">
    <location>
        <begin position="7"/>
        <end position="26"/>
    </location>
</feature>
<protein>
    <submittedName>
        <fullName evidence="9">Efflux RND transporter periplasmic adaptor subunit</fullName>
    </submittedName>
</protein>
<name>A0ABZ0IXJ4_9BACT</name>
<dbReference type="EMBL" id="CP136051">
    <property type="protein sequence ID" value="WOK09129.1"/>
    <property type="molecule type" value="Genomic_DNA"/>
</dbReference>
<dbReference type="Proteomes" id="UP001302349">
    <property type="component" value="Chromosome"/>
</dbReference>
<keyword evidence="3" id="KW-0812">Transmembrane</keyword>
<dbReference type="InterPro" id="IPR058792">
    <property type="entry name" value="Beta-barrel_RND_2"/>
</dbReference>
<dbReference type="SUPFAM" id="SSF111369">
    <property type="entry name" value="HlyD-like secretion proteins"/>
    <property type="match status" value="1"/>
</dbReference>
<dbReference type="PANTHER" id="PTHR30097">
    <property type="entry name" value="CATION EFFLUX SYSTEM PROTEIN CUSB"/>
    <property type="match status" value="1"/>
</dbReference>
<reference evidence="9 10" key="1">
    <citation type="journal article" date="2023" name="Microbiol. Resour. Announc.">
        <title>Complete Genome Sequence of Imperialibacter roseus strain P4T.</title>
        <authorList>
            <person name="Tizabi D.R."/>
            <person name="Bachvaroff T."/>
            <person name="Hill R.T."/>
        </authorList>
    </citation>
    <scope>NUCLEOTIDE SEQUENCE [LARGE SCALE GENOMIC DNA]</scope>
    <source>
        <strain evidence="9 10">P4T</strain>
    </source>
</reference>
<evidence type="ECO:0000256" key="3">
    <source>
        <dbReference type="SAM" id="Phobius"/>
    </source>
</evidence>
<evidence type="ECO:0000259" key="8">
    <source>
        <dbReference type="Pfam" id="PF25975"/>
    </source>
</evidence>
<keyword evidence="3" id="KW-0472">Membrane</keyword>
<dbReference type="InterPro" id="IPR045800">
    <property type="entry name" value="HMBD"/>
</dbReference>
<dbReference type="InterPro" id="IPR021782">
    <property type="entry name" value="DUF3347"/>
</dbReference>
<evidence type="ECO:0000313" key="9">
    <source>
        <dbReference type="EMBL" id="WOK09129.1"/>
    </source>
</evidence>
<dbReference type="Pfam" id="PF19335">
    <property type="entry name" value="HMBD"/>
    <property type="match status" value="1"/>
</dbReference>
<gene>
    <name evidence="9" type="ORF">RT717_10830</name>
</gene>
<sequence length="595" mass="65040">MTIDKKTIITGLVTLVMGLLIGWLIFGGSPKISANEDHQHGSAEETIWTCSMHPQIRQNEPGQCPICGMDLIPLESGMDEGIDPMAISMSPVAMQLANVSTAVVGSMAPVKSVKLIGKVQADERLIFSQSSHIPGRIEKLLINFTGEYVRKGQTIAFLYSPDLVNAQKELLEASKMKATQPQLLEAAKEKLRNWKLTNRQIDEILESGVVKESFPLLADNSGYVINKLVNRHDHVAQGQVIYEIVDLSSVWVLFDVYESDMTWVKKGDKIPFTVASLPGETFSGAISFIDPIIDAQTRVAKARVEVKNSASKLKPEMFVSGTLEANLPGKAENIVVPKTAVMWTGQRSVVYVKLASNQSVSFVIREVVLGPALGDSYVVKEGLENGEEIAVHGTFSIDAAAQLAGKPSMMNRQSDGKKAAFDHDHMVMLTAQKTAESQSASGVPEAFRNQLTDFAMAYISLKNELVNDDPEKAQKLAGASKEKLSKIDMKLLSDHQVHMAWMSTLELLEENLAVIANTGELATQRAAFVPLSSALIQAVEQFGIANTTFYQQHCPMADSNKGADWLSLEKEIRNPYYGDAMLSCGSVERTITPVK</sequence>
<evidence type="ECO:0000259" key="7">
    <source>
        <dbReference type="Pfam" id="PF25954"/>
    </source>
</evidence>
<evidence type="ECO:0000256" key="1">
    <source>
        <dbReference type="ARBA" id="ARBA00009477"/>
    </source>
</evidence>
<proteinExistence type="inferred from homology"/>
<dbReference type="Gene3D" id="6.10.140.730">
    <property type="match status" value="1"/>
</dbReference>
<feature type="domain" description="DUF3347" evidence="4">
    <location>
        <begin position="457"/>
        <end position="546"/>
    </location>
</feature>
<feature type="domain" description="Heavy metal binding" evidence="5">
    <location>
        <begin position="48"/>
        <end position="73"/>
    </location>
</feature>
<accession>A0ABZ0IXJ4</accession>
<keyword evidence="3" id="KW-1133">Transmembrane helix</keyword>
<dbReference type="Pfam" id="PF25869">
    <property type="entry name" value="3HB_CusB"/>
    <property type="match status" value="1"/>
</dbReference>
<dbReference type="Gene3D" id="2.40.420.20">
    <property type="match status" value="1"/>
</dbReference>